<evidence type="ECO:0000256" key="3">
    <source>
        <dbReference type="ARBA" id="ARBA00022989"/>
    </source>
</evidence>
<dbReference type="AlphaFoldDB" id="A0A0D3FW22"/>
<keyword evidence="9" id="KW-1185">Reference proteome</keyword>
<sequence>MHFYRGSLCFFALSSLHSTHWNWKLTSVRPMPRRAALAMMNVVAIGLVLSTLAAAGVWSPAPTPPPSTAGEHVVREGRRVVIVEYEREHPLYPGDAVKETHVLPPDSLDGGEGRLTDKARGAVSDAADRVADAAEGGKEKMSDAKESATGKVFGAVKRCKDRLCGAAREAEEGAKDKASAGEHGAEEAARGAEEALSHAKEIAEDKVFDAASKVKETAVGAKDKVSEAAGKAKERASHVQHGAAETVRNAKDKVSHAARHARESARERAMDAKDRVSDVAERAEQCTEDAAGRAARKAARAEEAVKAKAGEAASNLSDIARRARDVASDAAAHLLGGGPREAARTATAVMHLLGFAAAYGASLWVTFVSSYVLAAALPRQQLAMVQSKLFPVYFRAVAYGVGLALAAHLLGRERSSLAARAQSVNLLAALALVLANMLLLEPKATKVMFERMKVEKEEGRGRDMADIVDPPTVTVAAGNTATTTTVPTAAARKPAGNNNMAAKSAAAAAPVDEQTSKSRVATLNQRLKKLNGYSSLCNVLCLMALTWHLVHLARRLQMASVC</sequence>
<feature type="transmembrane region" description="Helical" evidence="6">
    <location>
        <begin position="349"/>
        <end position="372"/>
    </location>
</feature>
<feature type="compositionally biased region" description="Basic and acidic residues" evidence="5">
    <location>
        <begin position="111"/>
        <end position="127"/>
    </location>
</feature>
<dbReference type="PANTHER" id="PTHR47652:SF3">
    <property type="entry name" value="MITOCHONDRIAL IMPORT INNER MEMBRANE TRANSLOCASE SUBUNIT TIM44"/>
    <property type="match status" value="1"/>
</dbReference>
<dbReference type="HOGENOM" id="CLU_044914_0_0_1"/>
<feature type="transmembrane region" description="Helical" evidence="6">
    <location>
        <begin position="34"/>
        <end position="58"/>
    </location>
</feature>
<feature type="region of interest" description="Disordered" evidence="5">
    <location>
        <begin position="169"/>
        <end position="196"/>
    </location>
</feature>
<feature type="transmembrane region" description="Helical" evidence="6">
    <location>
        <begin position="423"/>
        <end position="440"/>
    </location>
</feature>
<evidence type="ECO:0000256" key="6">
    <source>
        <dbReference type="SAM" id="Phobius"/>
    </source>
</evidence>
<evidence type="ECO:0000256" key="4">
    <source>
        <dbReference type="ARBA" id="ARBA00023136"/>
    </source>
</evidence>
<evidence type="ECO:0000313" key="8">
    <source>
        <dbReference type="EnsemblPlants" id="OBART04G13190.1"/>
    </source>
</evidence>
<dbReference type="Proteomes" id="UP000026960">
    <property type="component" value="Chromosome 4"/>
</dbReference>
<proteinExistence type="predicted"/>
<keyword evidence="2 6" id="KW-0812">Transmembrane</keyword>
<dbReference type="Pfam" id="PF13664">
    <property type="entry name" value="DUF4149"/>
    <property type="match status" value="1"/>
</dbReference>
<feature type="compositionally biased region" description="Basic and acidic residues" evidence="5">
    <location>
        <begin position="248"/>
        <end position="273"/>
    </location>
</feature>
<feature type="transmembrane region" description="Helical" evidence="6">
    <location>
        <begin position="532"/>
        <end position="550"/>
    </location>
</feature>
<protein>
    <recommendedName>
        <fullName evidence="7">TMEM205-like domain-containing protein</fullName>
    </recommendedName>
</protein>
<feature type="region of interest" description="Disordered" evidence="5">
    <location>
        <begin position="222"/>
        <end position="273"/>
    </location>
</feature>
<reference evidence="8" key="2">
    <citation type="submission" date="2015-03" db="UniProtKB">
        <authorList>
            <consortium name="EnsemblPlants"/>
        </authorList>
    </citation>
    <scope>IDENTIFICATION</scope>
</reference>
<dbReference type="PaxDb" id="65489-OBART04G13190.1"/>
<feature type="region of interest" description="Disordered" evidence="5">
    <location>
        <begin position="96"/>
        <end position="127"/>
    </location>
</feature>
<reference evidence="8" key="1">
    <citation type="journal article" date="2009" name="Rice">
        <title>De Novo Next Generation Sequencing of Plant Genomes.</title>
        <authorList>
            <person name="Rounsley S."/>
            <person name="Marri P.R."/>
            <person name="Yu Y."/>
            <person name="He R."/>
            <person name="Sisneros N."/>
            <person name="Goicoechea J.L."/>
            <person name="Lee S.J."/>
            <person name="Angelova A."/>
            <person name="Kudrna D."/>
            <person name="Luo M."/>
            <person name="Affourtit J."/>
            <person name="Desany B."/>
            <person name="Knight J."/>
            <person name="Niazi F."/>
            <person name="Egholm M."/>
            <person name="Wing R.A."/>
        </authorList>
    </citation>
    <scope>NUCLEOTIDE SEQUENCE [LARGE SCALE GENOMIC DNA]</scope>
    <source>
        <strain evidence="8">cv. IRGC 105608</strain>
    </source>
</reference>
<keyword evidence="3 6" id="KW-1133">Transmembrane helix</keyword>
<evidence type="ECO:0000259" key="7">
    <source>
        <dbReference type="Pfam" id="PF13664"/>
    </source>
</evidence>
<evidence type="ECO:0000313" key="9">
    <source>
        <dbReference type="Proteomes" id="UP000026960"/>
    </source>
</evidence>
<organism evidence="8">
    <name type="scientific">Oryza barthii</name>
    <dbReference type="NCBI Taxonomy" id="65489"/>
    <lineage>
        <taxon>Eukaryota</taxon>
        <taxon>Viridiplantae</taxon>
        <taxon>Streptophyta</taxon>
        <taxon>Embryophyta</taxon>
        <taxon>Tracheophyta</taxon>
        <taxon>Spermatophyta</taxon>
        <taxon>Magnoliopsida</taxon>
        <taxon>Liliopsida</taxon>
        <taxon>Poales</taxon>
        <taxon>Poaceae</taxon>
        <taxon>BOP clade</taxon>
        <taxon>Oryzoideae</taxon>
        <taxon>Oryzeae</taxon>
        <taxon>Oryzinae</taxon>
        <taxon>Oryza</taxon>
    </lineage>
</organism>
<accession>A0A0D3FW22</accession>
<feature type="compositionally biased region" description="Basic and acidic residues" evidence="5">
    <location>
        <begin position="222"/>
        <end position="237"/>
    </location>
</feature>
<dbReference type="GO" id="GO:0016020">
    <property type="term" value="C:membrane"/>
    <property type="evidence" value="ECO:0007669"/>
    <property type="project" value="UniProtKB-SubCell"/>
</dbReference>
<feature type="domain" description="TMEM205-like" evidence="7">
    <location>
        <begin position="353"/>
        <end position="452"/>
    </location>
</feature>
<feature type="transmembrane region" description="Helical" evidence="6">
    <location>
        <begin position="392"/>
        <end position="411"/>
    </location>
</feature>
<dbReference type="EnsemblPlants" id="OBART04G13190.1">
    <property type="protein sequence ID" value="OBART04G13190.1"/>
    <property type="gene ID" value="OBART04G13190"/>
</dbReference>
<dbReference type="InterPro" id="IPR025423">
    <property type="entry name" value="TMEM205-like"/>
</dbReference>
<dbReference type="eggNOG" id="KOG2886">
    <property type="taxonomic scope" value="Eukaryota"/>
</dbReference>
<name>A0A0D3FW22_9ORYZ</name>
<evidence type="ECO:0000256" key="5">
    <source>
        <dbReference type="SAM" id="MobiDB-lite"/>
    </source>
</evidence>
<dbReference type="PANTHER" id="PTHR47652">
    <property type="entry name" value="MITOCHONDRIAL IMPORT INNER MEMBRANE TRANSLOCASE SUBUNIT TIM44"/>
    <property type="match status" value="1"/>
</dbReference>
<evidence type="ECO:0000256" key="1">
    <source>
        <dbReference type="ARBA" id="ARBA00004370"/>
    </source>
</evidence>
<dbReference type="Gramene" id="OBART04G13190.1">
    <property type="protein sequence ID" value="OBART04G13190.1"/>
    <property type="gene ID" value="OBART04G13190"/>
</dbReference>
<evidence type="ECO:0000256" key="2">
    <source>
        <dbReference type="ARBA" id="ARBA00022692"/>
    </source>
</evidence>
<keyword evidence="4 6" id="KW-0472">Membrane</keyword>
<dbReference type="Gene3D" id="1.20.120.20">
    <property type="entry name" value="Apolipoprotein"/>
    <property type="match status" value="1"/>
</dbReference>
<comment type="subcellular location">
    <subcellularLocation>
        <location evidence="1">Membrane</location>
    </subcellularLocation>
</comment>